<dbReference type="EnsemblPlants" id="ORUFI02G25490.1">
    <property type="protein sequence ID" value="ORUFI02G25490.1"/>
    <property type="gene ID" value="ORUFI02G25490"/>
</dbReference>
<feature type="compositionally biased region" description="Basic and acidic residues" evidence="1">
    <location>
        <begin position="1"/>
        <end position="12"/>
    </location>
</feature>
<reference evidence="3" key="1">
    <citation type="submission" date="2013-06" db="EMBL/GenBank/DDBJ databases">
        <authorList>
            <person name="Zhao Q."/>
        </authorList>
    </citation>
    <scope>NUCLEOTIDE SEQUENCE</scope>
    <source>
        <strain evidence="3">cv. W1943</strain>
    </source>
</reference>
<evidence type="ECO:0000256" key="1">
    <source>
        <dbReference type="SAM" id="MobiDB-lite"/>
    </source>
</evidence>
<reference evidence="2" key="2">
    <citation type="submission" date="2015-06" db="UniProtKB">
        <authorList>
            <consortium name="EnsemblPlants"/>
        </authorList>
    </citation>
    <scope>IDENTIFICATION</scope>
</reference>
<organism evidence="2 3">
    <name type="scientific">Oryza rufipogon</name>
    <name type="common">Brownbeard rice</name>
    <name type="synonym">Asian wild rice</name>
    <dbReference type="NCBI Taxonomy" id="4529"/>
    <lineage>
        <taxon>Eukaryota</taxon>
        <taxon>Viridiplantae</taxon>
        <taxon>Streptophyta</taxon>
        <taxon>Embryophyta</taxon>
        <taxon>Tracheophyta</taxon>
        <taxon>Spermatophyta</taxon>
        <taxon>Magnoliopsida</taxon>
        <taxon>Liliopsida</taxon>
        <taxon>Poales</taxon>
        <taxon>Poaceae</taxon>
        <taxon>BOP clade</taxon>
        <taxon>Oryzoideae</taxon>
        <taxon>Oryzeae</taxon>
        <taxon>Oryzinae</taxon>
        <taxon>Oryza</taxon>
    </lineage>
</organism>
<name>A0A0E0NHR9_ORYRU</name>
<evidence type="ECO:0000313" key="2">
    <source>
        <dbReference type="EnsemblPlants" id="ORUFI02G25490.1"/>
    </source>
</evidence>
<dbReference type="Gramene" id="ORUFI02G25490.1">
    <property type="protein sequence ID" value="ORUFI02G25490.1"/>
    <property type="gene ID" value="ORUFI02G25490"/>
</dbReference>
<dbReference type="HOGENOM" id="CLU_1996360_0_0_1"/>
<dbReference type="Proteomes" id="UP000008022">
    <property type="component" value="Unassembled WGS sequence"/>
</dbReference>
<feature type="region of interest" description="Disordered" evidence="1">
    <location>
        <begin position="1"/>
        <end position="31"/>
    </location>
</feature>
<protein>
    <submittedName>
        <fullName evidence="2">Uncharacterized protein</fullName>
    </submittedName>
</protein>
<proteinExistence type="predicted"/>
<accession>A0A0E0NHR9</accession>
<sequence length="125" mass="14046">MRREDDRRRRNGGEGGGGGGMREWADGEEDTAAVAGREARRRLMARGEPRRRLGRWRRDCGLDSATRRSELMARRTWRRWRVEVRRRRGVGAVADESRADGFAPADGVEGSRGLDGGGYGWAGFL</sequence>
<dbReference type="AlphaFoldDB" id="A0A0E0NHR9"/>
<keyword evidence="3" id="KW-1185">Reference proteome</keyword>
<evidence type="ECO:0000313" key="3">
    <source>
        <dbReference type="Proteomes" id="UP000008022"/>
    </source>
</evidence>